<dbReference type="AlphaFoldDB" id="A0A139AGY3"/>
<dbReference type="OrthoDB" id="2149840at2759"/>
<keyword evidence="3" id="KW-1185">Reference proteome</keyword>
<proteinExistence type="predicted"/>
<sequence length="446" mass="49315">MQINDGSTAIAKEQHHPRRLWEVDVGRGLTVAAMIVFNLQFKDESTFAQLRHPPFLGLTAADFVFPNFLFLSGMSIPLALRHHASTYRRWKRAAALSEASREEPPPEPLSSRPSHLVPKFLKRSASHFALGLVLFNTSYSSDIHRTLAEWRFMGVLQRHAIVGLVCAAWYLAPGGPYEDNWDDRNDESSQTPPPPPSMRLVHAMQSLFRSLRRPVTYMLLWTFLTYRFPHSTLPEPSPSLLLDPNRLKEPSETAAYLIDTIVLGRLHTYRGAGLDPEGLLSTLPAFFSCWLGVLYGESIGARTTRDKEPTLHTLLRRLEPPTALLAASLILNRGLGIPFSKPLWTPPFAFVTGAASWTLFEGLSVLGDAYGLRNTNPPILSSLARQPLTAYVFSSVCPKLLSLVPLGNGSVLDSIKALFNVFPPGWDGVAWGCAWTVVTAAVVGLA</sequence>
<dbReference type="PANTHER" id="PTHR31061">
    <property type="entry name" value="LD22376P"/>
    <property type="match status" value="1"/>
</dbReference>
<evidence type="ECO:0000313" key="2">
    <source>
        <dbReference type="EMBL" id="KXS15949.1"/>
    </source>
</evidence>
<dbReference type="OMA" id="CNTHISH"/>
<evidence type="ECO:0000313" key="3">
    <source>
        <dbReference type="Proteomes" id="UP000070544"/>
    </source>
</evidence>
<accession>A0A139AGY3</accession>
<organism evidence="2 3">
    <name type="scientific">Gonapodya prolifera (strain JEL478)</name>
    <name type="common">Monoblepharis prolifera</name>
    <dbReference type="NCBI Taxonomy" id="1344416"/>
    <lineage>
        <taxon>Eukaryota</taxon>
        <taxon>Fungi</taxon>
        <taxon>Fungi incertae sedis</taxon>
        <taxon>Chytridiomycota</taxon>
        <taxon>Chytridiomycota incertae sedis</taxon>
        <taxon>Monoblepharidomycetes</taxon>
        <taxon>Monoblepharidales</taxon>
        <taxon>Gonapodyaceae</taxon>
        <taxon>Gonapodya</taxon>
    </lineage>
</organism>
<reference evidence="2 3" key="1">
    <citation type="journal article" date="2015" name="Genome Biol. Evol.">
        <title>Phylogenomic analyses indicate that early fungi evolved digesting cell walls of algal ancestors of land plants.</title>
        <authorList>
            <person name="Chang Y."/>
            <person name="Wang S."/>
            <person name="Sekimoto S."/>
            <person name="Aerts A.L."/>
            <person name="Choi C."/>
            <person name="Clum A."/>
            <person name="LaButti K.M."/>
            <person name="Lindquist E.A."/>
            <person name="Yee Ngan C."/>
            <person name="Ohm R.A."/>
            <person name="Salamov A.A."/>
            <person name="Grigoriev I.V."/>
            <person name="Spatafora J.W."/>
            <person name="Berbee M.L."/>
        </authorList>
    </citation>
    <scope>NUCLEOTIDE SEQUENCE [LARGE SCALE GENOMIC DNA]</scope>
    <source>
        <strain evidence="2 3">JEL478</strain>
    </source>
</reference>
<dbReference type="PANTHER" id="PTHR31061:SF24">
    <property type="entry name" value="LD22376P"/>
    <property type="match status" value="1"/>
</dbReference>
<dbReference type="EMBL" id="KQ965758">
    <property type="protein sequence ID" value="KXS15949.1"/>
    <property type="molecule type" value="Genomic_DNA"/>
</dbReference>
<dbReference type="Proteomes" id="UP000070544">
    <property type="component" value="Unassembled WGS sequence"/>
</dbReference>
<feature type="domain" description="Heparan-alpha-glucosaminide N-acetyltransferase catalytic" evidence="1">
    <location>
        <begin position="19"/>
        <end position="97"/>
    </location>
</feature>
<dbReference type="Pfam" id="PF07786">
    <property type="entry name" value="HGSNAT_cat"/>
    <property type="match status" value="1"/>
</dbReference>
<dbReference type="InterPro" id="IPR012429">
    <property type="entry name" value="HGSNAT_cat"/>
</dbReference>
<protein>
    <recommendedName>
        <fullName evidence="1">Heparan-alpha-glucosaminide N-acetyltransferase catalytic domain-containing protein</fullName>
    </recommendedName>
</protein>
<evidence type="ECO:0000259" key="1">
    <source>
        <dbReference type="Pfam" id="PF07786"/>
    </source>
</evidence>
<gene>
    <name evidence="2" type="ORF">M427DRAFT_31896</name>
</gene>
<dbReference type="STRING" id="1344416.A0A139AGY3"/>
<name>A0A139AGY3_GONPJ</name>